<reference evidence="3" key="1">
    <citation type="submission" date="2020-02" db="EMBL/GenBank/DDBJ databases">
        <authorList>
            <person name="Hayer S.S."/>
            <person name="LIm S."/>
            <person name="Hong S."/>
            <person name="Elnekave E."/>
            <person name="Rovira A."/>
            <person name="Vannucci F."/>
            <person name="Johnson T."/>
            <person name="Perez A."/>
            <person name="Alvarez J."/>
        </authorList>
    </citation>
    <scope>NUCLEOTIDE SEQUENCE</scope>
    <source>
        <plasmid evidence="3">p65</plasmid>
    </source>
</reference>
<evidence type="ECO:0000256" key="1">
    <source>
        <dbReference type="SAM" id="MobiDB-lite"/>
    </source>
</evidence>
<dbReference type="AlphaFoldDB" id="A0A6G8FC85"/>
<keyword evidence="2" id="KW-0472">Membrane</keyword>
<proteinExistence type="predicted"/>
<evidence type="ECO:0000313" key="3">
    <source>
        <dbReference type="EMBL" id="QIM13551.1"/>
    </source>
</evidence>
<dbReference type="EMBL" id="MT077888">
    <property type="protein sequence ID" value="QIM13551.1"/>
    <property type="molecule type" value="Genomic_DNA"/>
</dbReference>
<gene>
    <name evidence="3" type="ORF">p65_00193</name>
</gene>
<feature type="transmembrane region" description="Helical" evidence="2">
    <location>
        <begin position="6"/>
        <end position="22"/>
    </location>
</feature>
<evidence type="ECO:0000256" key="2">
    <source>
        <dbReference type="SAM" id="Phobius"/>
    </source>
</evidence>
<dbReference type="RefSeq" id="WP_181726972.1">
    <property type="nucleotide sequence ID" value="NZ_MT077888.1"/>
</dbReference>
<keyword evidence="2" id="KW-1133">Transmembrane helix</keyword>
<accession>A0A6G8FC85</accession>
<protein>
    <submittedName>
        <fullName evidence="3">Uncharacterized protein</fullName>
    </submittedName>
</protein>
<keyword evidence="3" id="KW-0614">Plasmid</keyword>
<geneLocation type="plasmid" evidence="3">
    <name>p65</name>
</geneLocation>
<sequence length="99" mass="10196">MERVIFSVIFFMMLGVPFYLLYKIARDIFGTAGAGEPAQLPQGKQRRSGGAGSGSIWQGHHLQGSSHLNPLGGDCNGENSIAGGCDGGGEERSVGGGGD</sequence>
<keyword evidence="2" id="KW-0812">Transmembrane</keyword>
<organism evidence="3">
    <name type="scientific">Escherichia coli</name>
    <dbReference type="NCBI Taxonomy" id="562"/>
    <lineage>
        <taxon>Bacteria</taxon>
        <taxon>Pseudomonadati</taxon>
        <taxon>Pseudomonadota</taxon>
        <taxon>Gammaproteobacteria</taxon>
        <taxon>Enterobacterales</taxon>
        <taxon>Enterobacteriaceae</taxon>
        <taxon>Escherichia</taxon>
    </lineage>
</organism>
<name>A0A6G8FC85_ECOLX</name>
<feature type="region of interest" description="Disordered" evidence="1">
    <location>
        <begin position="35"/>
        <end position="99"/>
    </location>
</feature>